<dbReference type="PANTHER" id="PTHR12818:SF0">
    <property type="entry name" value="TRNA (ADENINE(37)-N6)-METHYLTRANSFERASE"/>
    <property type="match status" value="1"/>
</dbReference>
<comment type="caution">
    <text evidence="5">The sequence shown here is derived from an EMBL/GenBank/DDBJ whole genome shotgun (WGS) entry which is preliminary data.</text>
</comment>
<name>A0AAN8XAK1_HALRR</name>
<evidence type="ECO:0000313" key="6">
    <source>
        <dbReference type="Proteomes" id="UP001381693"/>
    </source>
</evidence>
<reference evidence="5 6" key="1">
    <citation type="submission" date="2023-11" db="EMBL/GenBank/DDBJ databases">
        <title>Halocaridina rubra genome assembly.</title>
        <authorList>
            <person name="Smith C."/>
        </authorList>
    </citation>
    <scope>NUCLEOTIDE SEQUENCE [LARGE SCALE GENOMIC DNA]</scope>
    <source>
        <strain evidence="5">EP-1</strain>
        <tissue evidence="5">Whole</tissue>
    </source>
</reference>
<dbReference type="EMBL" id="JAXCGZ010006543">
    <property type="protein sequence ID" value="KAK7079682.1"/>
    <property type="molecule type" value="Genomic_DNA"/>
</dbReference>
<proteinExistence type="inferred from homology"/>
<dbReference type="Pfam" id="PF01980">
    <property type="entry name" value="TrmO_N"/>
    <property type="match status" value="1"/>
</dbReference>
<feature type="coiled-coil region" evidence="3">
    <location>
        <begin position="4"/>
        <end position="38"/>
    </location>
</feature>
<dbReference type="NCBIfam" id="TIGR00104">
    <property type="entry name" value="tRNA_TsaA"/>
    <property type="match status" value="1"/>
</dbReference>
<dbReference type="InterPro" id="IPR023370">
    <property type="entry name" value="TrmO-like_N"/>
</dbReference>
<dbReference type="InterPro" id="IPR023368">
    <property type="entry name" value="UPF0066_cons_site"/>
</dbReference>
<comment type="similarity">
    <text evidence="2">Belongs to the tRNA methyltransferase O family.</text>
</comment>
<evidence type="ECO:0000256" key="2">
    <source>
        <dbReference type="ARBA" id="ARBA00033753"/>
    </source>
</evidence>
<dbReference type="Proteomes" id="UP001381693">
    <property type="component" value="Unassembled WGS sequence"/>
</dbReference>
<keyword evidence="1" id="KW-0949">S-adenosyl-L-methionine</keyword>
<dbReference type="CDD" id="cd09281">
    <property type="entry name" value="UPF0066"/>
    <property type="match status" value="1"/>
</dbReference>
<dbReference type="InterPro" id="IPR040372">
    <property type="entry name" value="YaeB-like"/>
</dbReference>
<dbReference type="PROSITE" id="PS01318">
    <property type="entry name" value="TSAA_1"/>
    <property type="match status" value="1"/>
</dbReference>
<evidence type="ECO:0000256" key="3">
    <source>
        <dbReference type="SAM" id="Coils"/>
    </source>
</evidence>
<sequence>MADVKALTCQLTQARNELNNLRKKMQALQAQHQKDVLNMKSLLTNRPQSNSTPEADCNLRCQSELFCNWKPIGYLKTCFQCKNGTPRQGSVANFSRGSLQVEKHTFNNPQHSLEGLQEYSHVWIFFVFDKNGDGIKGNHSKSKIAPPRLNGDKIGVFASRSPHRPNPLGLTLARLDKIEGDSLYLSGLDILNDTPVIDIKPYIPAYDSPTSKAVILRPDSPLGFDSSTINQTSSHSSTAHLEEMNIEGRLFCPRMHVSSQQLSCNVDYTIIREQSNILFQEKIVPNECFIPEDSEMGSSKNANITTYKELIDSSSMQSSDCTLRMLPVVSLPSLPTEVKTAAWLEFPPSSPLEVIFNPVAEKQIKRFYSNALESSF</sequence>
<evidence type="ECO:0000259" key="4">
    <source>
        <dbReference type="PROSITE" id="PS51668"/>
    </source>
</evidence>
<evidence type="ECO:0000256" key="1">
    <source>
        <dbReference type="ARBA" id="ARBA00022691"/>
    </source>
</evidence>
<protein>
    <recommendedName>
        <fullName evidence="4">TsaA-like domain-containing protein</fullName>
    </recommendedName>
</protein>
<dbReference type="InterPro" id="IPR036413">
    <property type="entry name" value="YaeB-like_sf"/>
</dbReference>
<dbReference type="PROSITE" id="PS51668">
    <property type="entry name" value="TSAA_2"/>
    <property type="match status" value="1"/>
</dbReference>
<dbReference type="Gene3D" id="2.40.30.70">
    <property type="entry name" value="YaeB-like"/>
    <property type="match status" value="1"/>
</dbReference>
<keyword evidence="6" id="KW-1185">Reference proteome</keyword>
<accession>A0AAN8XAK1</accession>
<gene>
    <name evidence="5" type="ORF">SK128_024457</name>
</gene>
<organism evidence="5 6">
    <name type="scientific">Halocaridina rubra</name>
    <name type="common">Hawaiian red shrimp</name>
    <dbReference type="NCBI Taxonomy" id="373956"/>
    <lineage>
        <taxon>Eukaryota</taxon>
        <taxon>Metazoa</taxon>
        <taxon>Ecdysozoa</taxon>
        <taxon>Arthropoda</taxon>
        <taxon>Crustacea</taxon>
        <taxon>Multicrustacea</taxon>
        <taxon>Malacostraca</taxon>
        <taxon>Eumalacostraca</taxon>
        <taxon>Eucarida</taxon>
        <taxon>Decapoda</taxon>
        <taxon>Pleocyemata</taxon>
        <taxon>Caridea</taxon>
        <taxon>Atyoidea</taxon>
        <taxon>Atyidae</taxon>
        <taxon>Halocaridina</taxon>
    </lineage>
</organism>
<feature type="domain" description="TsaA-like" evidence="4">
    <location>
        <begin position="69"/>
        <end position="211"/>
    </location>
</feature>
<dbReference type="AlphaFoldDB" id="A0AAN8XAK1"/>
<dbReference type="PANTHER" id="PTHR12818">
    <property type="entry name" value="TRNA (ADENINE(37)-N6)-METHYLTRANSFERASE"/>
    <property type="match status" value="1"/>
</dbReference>
<evidence type="ECO:0000313" key="5">
    <source>
        <dbReference type="EMBL" id="KAK7079682.1"/>
    </source>
</evidence>
<dbReference type="SUPFAM" id="SSF118196">
    <property type="entry name" value="YaeB-like"/>
    <property type="match status" value="1"/>
</dbReference>
<keyword evidence="3" id="KW-0175">Coiled coil</keyword>
<feature type="non-terminal residue" evidence="5">
    <location>
        <position position="376"/>
    </location>
</feature>
<dbReference type="InterPro" id="IPR036414">
    <property type="entry name" value="YaeB_N_sf"/>
</dbReference>